<evidence type="ECO:0000256" key="3">
    <source>
        <dbReference type="ARBA" id="ARBA00022448"/>
    </source>
</evidence>
<comment type="subcellular location">
    <subcellularLocation>
        <location evidence="1">Endomembrane system</location>
        <topology evidence="1">Multi-pass membrane protein</topology>
    </subcellularLocation>
</comment>
<evidence type="ECO:0000256" key="2">
    <source>
        <dbReference type="ARBA" id="ARBA00005590"/>
    </source>
</evidence>
<keyword evidence="3" id="KW-0813">Transport</keyword>
<feature type="transmembrane region" description="Helical" evidence="11">
    <location>
        <begin position="204"/>
        <end position="234"/>
    </location>
</feature>
<dbReference type="Pfam" id="PF01490">
    <property type="entry name" value="Aa_trans"/>
    <property type="match status" value="2"/>
</dbReference>
<comment type="caution">
    <text evidence="13">The sequence shown here is derived from an EMBL/GenBank/DDBJ whole genome shotgun (WGS) entry which is preliminary data.</text>
</comment>
<gene>
    <name evidence="13" type="ORF">CJ030_MR1G015638</name>
</gene>
<dbReference type="InterPro" id="IPR013057">
    <property type="entry name" value="AA_transpt_TM"/>
</dbReference>
<keyword evidence="14" id="KW-1185">Reference proteome</keyword>
<evidence type="ECO:0000256" key="1">
    <source>
        <dbReference type="ARBA" id="ARBA00004127"/>
    </source>
</evidence>
<dbReference type="GO" id="GO:0006865">
    <property type="term" value="P:amino acid transport"/>
    <property type="evidence" value="ECO:0007669"/>
    <property type="project" value="UniProtKB-KW"/>
</dbReference>
<protein>
    <submittedName>
        <fullName evidence="13">GABA transporter 1</fullName>
    </submittedName>
</protein>
<feature type="transmembrane region" description="Helical" evidence="11">
    <location>
        <begin position="45"/>
        <end position="70"/>
    </location>
</feature>
<evidence type="ECO:0000256" key="7">
    <source>
        <dbReference type="ARBA" id="ARBA00022989"/>
    </source>
</evidence>
<evidence type="ECO:0000256" key="9">
    <source>
        <dbReference type="ARBA" id="ARBA00023294"/>
    </source>
</evidence>
<evidence type="ECO:0000256" key="11">
    <source>
        <dbReference type="SAM" id="Phobius"/>
    </source>
</evidence>
<keyword evidence="4 11" id="KW-0812">Transmembrane</keyword>
<feature type="domain" description="Amino acid transporter transmembrane" evidence="12">
    <location>
        <begin position="154"/>
        <end position="278"/>
    </location>
</feature>
<keyword evidence="7 11" id="KW-1133">Transmembrane helix</keyword>
<keyword evidence="8 11" id="KW-0472">Membrane</keyword>
<dbReference type="Proteomes" id="UP000516437">
    <property type="component" value="Chromosome 1"/>
</dbReference>
<dbReference type="OrthoDB" id="40134at2759"/>
<evidence type="ECO:0000313" key="14">
    <source>
        <dbReference type="Proteomes" id="UP000516437"/>
    </source>
</evidence>
<keyword evidence="5" id="KW-0769">Symport</keyword>
<proteinExistence type="inferred from homology"/>
<dbReference type="GO" id="GO:0012505">
    <property type="term" value="C:endomembrane system"/>
    <property type="evidence" value="ECO:0007669"/>
    <property type="project" value="UniProtKB-SubCell"/>
</dbReference>
<evidence type="ECO:0000259" key="12">
    <source>
        <dbReference type="Pfam" id="PF01490"/>
    </source>
</evidence>
<dbReference type="AlphaFoldDB" id="A0A6A1WNK0"/>
<name>A0A6A1WNK0_9ROSI</name>
<keyword evidence="9" id="KW-0927">Auxin signaling pathway</keyword>
<organism evidence="13 14">
    <name type="scientific">Morella rubra</name>
    <name type="common">Chinese bayberry</name>
    <dbReference type="NCBI Taxonomy" id="262757"/>
    <lineage>
        <taxon>Eukaryota</taxon>
        <taxon>Viridiplantae</taxon>
        <taxon>Streptophyta</taxon>
        <taxon>Embryophyta</taxon>
        <taxon>Tracheophyta</taxon>
        <taxon>Spermatophyta</taxon>
        <taxon>Magnoliopsida</taxon>
        <taxon>eudicotyledons</taxon>
        <taxon>Gunneridae</taxon>
        <taxon>Pentapetalae</taxon>
        <taxon>rosids</taxon>
        <taxon>fabids</taxon>
        <taxon>Fagales</taxon>
        <taxon>Myricaceae</taxon>
        <taxon>Morella</taxon>
    </lineage>
</organism>
<accession>A0A6A1WNK0</accession>
<evidence type="ECO:0000313" key="13">
    <source>
        <dbReference type="EMBL" id="KAB1225318.1"/>
    </source>
</evidence>
<feature type="transmembrane region" description="Helical" evidence="11">
    <location>
        <begin position="254"/>
        <end position="276"/>
    </location>
</feature>
<dbReference type="GO" id="GO:0015293">
    <property type="term" value="F:symporter activity"/>
    <property type="evidence" value="ECO:0007669"/>
    <property type="project" value="UniProtKB-KW"/>
</dbReference>
<sequence length="296" mass="32496">MFMILKGKSKPLRPGNSILFMIGSWLHCGYHLTSSVVSPAALFSLPFAVALLGWVFGLICLTMGGLVTFYSNTLLSVVLEHHAQLGQRQLRYRDMARDILGPRWGKYLAGPLQLGLCSGRAVAQILLGGESLHAMAKGVLSNFMGADQKPLLPSWFLLMTNVFILLQVSATALIYLQPINEELEKTFANPNRDQFSARYVVPRVIFRSIAVIIGFIAFFGDIMAVLGSFAFIPLDLILPMVFYNVTFKPSKHSLIFGVNTFIAIVSSVLTVAGAVASVRQLVLDSKTYHLVVNISN</sequence>
<comment type="similarity">
    <text evidence="2">Belongs to the amino acid/polyamine transporter 2 family. Amino acid/auxin permease (AAAP) (TC 2.A.18.1) subfamily.</text>
</comment>
<comment type="function">
    <text evidence="10">Carrier protein involved in proton-driven auxin influx. Mediates the formation of auxin gradient from developing leaves (site of auxin biosynthesis) to tips by contributing to the loading of auxin in vascular tissues and facilitating acropetal (base to tip) auxin transport within inner tissues of the root apex, and basipetal (tip to base) auxin transport within outer tissues of the root apex. May be involved in lateral roots and nodules formation.</text>
</comment>
<dbReference type="EMBL" id="RXIC02000019">
    <property type="protein sequence ID" value="KAB1225318.1"/>
    <property type="molecule type" value="Genomic_DNA"/>
</dbReference>
<evidence type="ECO:0000256" key="4">
    <source>
        <dbReference type="ARBA" id="ARBA00022692"/>
    </source>
</evidence>
<dbReference type="GO" id="GO:0009734">
    <property type="term" value="P:auxin-activated signaling pathway"/>
    <property type="evidence" value="ECO:0007669"/>
    <property type="project" value="UniProtKB-KW"/>
</dbReference>
<reference evidence="13 14" key="1">
    <citation type="journal article" date="2019" name="Plant Biotechnol. J.">
        <title>The red bayberry genome and genetic basis of sex determination.</title>
        <authorList>
            <person name="Jia H.M."/>
            <person name="Jia H.J."/>
            <person name="Cai Q.L."/>
            <person name="Wang Y."/>
            <person name="Zhao H.B."/>
            <person name="Yang W.F."/>
            <person name="Wang G.Y."/>
            <person name="Li Y.H."/>
            <person name="Zhan D.L."/>
            <person name="Shen Y.T."/>
            <person name="Niu Q.F."/>
            <person name="Chang L."/>
            <person name="Qiu J."/>
            <person name="Zhao L."/>
            <person name="Xie H.B."/>
            <person name="Fu W.Y."/>
            <person name="Jin J."/>
            <person name="Li X.W."/>
            <person name="Jiao Y."/>
            <person name="Zhou C.C."/>
            <person name="Tu T."/>
            <person name="Chai C.Y."/>
            <person name="Gao J.L."/>
            <person name="Fan L.J."/>
            <person name="van de Weg E."/>
            <person name="Wang J.Y."/>
            <person name="Gao Z.S."/>
        </authorList>
    </citation>
    <scope>NUCLEOTIDE SEQUENCE [LARGE SCALE GENOMIC DNA]</scope>
    <source>
        <tissue evidence="13">Leaves</tissue>
    </source>
</reference>
<evidence type="ECO:0000256" key="8">
    <source>
        <dbReference type="ARBA" id="ARBA00023136"/>
    </source>
</evidence>
<feature type="transmembrane region" description="Helical" evidence="11">
    <location>
        <begin position="155"/>
        <end position="176"/>
    </location>
</feature>
<dbReference type="PANTHER" id="PTHR48017">
    <property type="entry name" value="OS05G0424000 PROTEIN-RELATED"/>
    <property type="match status" value="1"/>
</dbReference>
<keyword evidence="6" id="KW-0029">Amino-acid transport</keyword>
<feature type="domain" description="Amino acid transporter transmembrane" evidence="12">
    <location>
        <begin position="23"/>
        <end position="142"/>
    </location>
</feature>
<evidence type="ECO:0000256" key="10">
    <source>
        <dbReference type="ARBA" id="ARBA00045588"/>
    </source>
</evidence>
<evidence type="ECO:0000256" key="6">
    <source>
        <dbReference type="ARBA" id="ARBA00022970"/>
    </source>
</evidence>
<evidence type="ECO:0000256" key="5">
    <source>
        <dbReference type="ARBA" id="ARBA00022847"/>
    </source>
</evidence>